<dbReference type="Pfam" id="PF12530">
    <property type="entry name" value="DUF3730"/>
    <property type="match status" value="1"/>
</dbReference>
<feature type="non-terminal residue" evidence="3">
    <location>
        <position position="2029"/>
    </location>
</feature>
<gene>
    <name evidence="3" type="ORF">BJ684DRAFT_16201</name>
</gene>
<accession>A0A4P9Y415</accession>
<dbReference type="OrthoDB" id="6125419at2759"/>
<feature type="compositionally biased region" description="Acidic residues" evidence="1">
    <location>
        <begin position="1477"/>
        <end position="1487"/>
    </location>
</feature>
<name>A0A4P9Y415_9FUNG</name>
<evidence type="ECO:0000313" key="4">
    <source>
        <dbReference type="Proteomes" id="UP000267251"/>
    </source>
</evidence>
<proteinExistence type="predicted"/>
<feature type="domain" description="DUF3730" evidence="2">
    <location>
        <begin position="531"/>
        <end position="741"/>
    </location>
</feature>
<protein>
    <recommendedName>
        <fullName evidence="2">DUF3730 domain-containing protein</fullName>
    </recommendedName>
</protein>
<organism evidence="3 4">
    <name type="scientific">Piptocephalis cylindrospora</name>
    <dbReference type="NCBI Taxonomy" id="1907219"/>
    <lineage>
        <taxon>Eukaryota</taxon>
        <taxon>Fungi</taxon>
        <taxon>Fungi incertae sedis</taxon>
        <taxon>Zoopagomycota</taxon>
        <taxon>Zoopagomycotina</taxon>
        <taxon>Zoopagomycetes</taxon>
        <taxon>Zoopagales</taxon>
        <taxon>Piptocephalidaceae</taxon>
        <taxon>Piptocephalis</taxon>
    </lineage>
</organism>
<dbReference type="Proteomes" id="UP000267251">
    <property type="component" value="Unassembled WGS sequence"/>
</dbReference>
<evidence type="ECO:0000256" key="1">
    <source>
        <dbReference type="SAM" id="MobiDB-lite"/>
    </source>
</evidence>
<dbReference type="EMBL" id="KZ988033">
    <property type="protein sequence ID" value="RKP13392.1"/>
    <property type="molecule type" value="Genomic_DNA"/>
</dbReference>
<sequence>MVGLSRNNSFPTQLSILFMNKEAIEALRGRLLSPHQLLQAQGLRDLTKAIETSPQLALELVNDLLIPPTRSITIHHQLCHLVLLNLETGTLTSSRAQNFVEALARNLGSSLTPALASWIVRIHFQLESKRVSMEDDTSIQCLSRPLPISPHPLMILVNRHGPLIWPIFLDLLTPFLATPNDVREEQDILVGKWKSLLPLLSQVLISRETRDEMSRRADILVWMNRMASVLRRNKMYPQISLLTRWLLVTTAEAQPLRIHDPLLEMLCSVFEAWGLSGWLLQSDEVSLSKHISTMSFSLHERLIYVLLTRSCSSPHDLPLSCSLVVLAISRLYPAEKGSSGGRGMGSNEEITSADPPLPLVLLASLSLILLLDRLADPSNRLVILSHLKWVLQDLQDKIGCTTVHRMLVLPLSRVKSVEAGQCRVEASSLLHQINSQNLLALDQPSSRQLPDRESFVDLLSKLVSTGASNGPLGEVLVGLRSYLTPTPGYRLDQATRLVQGLALLEGDVSLFPSSSFENFQWAERAFGVDDLTFFFYCVQHTSASSVRLALLNYLLPSLASDPFGASILSAIAEGMRQSSSAFPDIYPHALILLYGAWRKNPRLWVNLRRMCTTGLRRLYTQVEDAQTREQELSLYHCLHRVSQYRALECGEDIIALIASLKDTPPRSLDAMVIYYRTIDACVLAGAYDASSAWHSLILPLIQSQPNSTDVERAWLHFIRLIFIKRRDTEPYAEFCSAIIQTYILPRIFDDNLPRCIREQAAESLSHALPEEITRELLAYGLEGPRDVVIRLSIRPLDFSPLLTRMIEHEVEHLGRGLFKGPTQGRAHPATLSQVRLPERIRAFPEALAKNWRTSCLPTWALSGPAIFPILYASPSSLGEDEGLGMGKWVERLVEEAEGTSMGRLDVFAGWLALFQSMHALDLDGDPVIQGVLYEKLRHSRVPRVRANACFALSAWCCTIREVGKSEEEAETLARALLHEKTPSLSLADGDEYHFAVVASLACLAERLLHQEELVLEIFSLYASLRVNPCEGLPWTDYAVGYYTCYALIPLLSSPVLPAGLVELTKGVKKICLSSVDPRDDGAGATGKDLWILGRWLGQIRIAMELEGLGLEALKNRGERIVSSLSALTEKEKNHIKPGEVVGAAAAFVLLGPEMGSKDMEKVSFLLDQQIVQSLSNNTLRNIMAYLSGYATFIGQGGQGREGRRKWVETLRKATLNLGPSGGTNRQNMSSIEIQERIAHLVGALGANILSSPSAPCPPPEEDMGKGSVYAMAMEALLDRTGLADLVAVGSNGMKGEVVDVPSARLSLSLLCHLVWRIKQGPRNGEKGGGGAGVGSTLAEPANLTHLGTTSWLRATFDTLMTSPSSSSTYGVSLLRALAHVKTSLPSVHWWPIVTRRHFSSLEGSTSTEANEGEEEGNGESWRTAAMLFCARHSRFSPSLRQGLLWWMRYCAEEEDSSRVLERAFGEALLALLRESGLDEEGADEDRDGGDGGGTPLNPPSSNANHHDKQDKGTSPGHFQVGNVQRRRGVQYANLRSAISPKQLEEILSPLVHLIFVQNSPGVTSLISPRVRLITCQILYQVSPLRIPGQFQTEAQIAFTRLMASYLPCLSPSSQAWPFLWRLVGSSMCGDEEEDLGRLKPLHDLDPILHVRSMCAAIHCGGMDPTTLLPSLIGDALSSDIIQASLLTNPFLICDPICSVISVHAVESGHRQSGGAFRPDWGSWILRLLDQAILLQVKDTPYGLLLNWILGPLLHLADLAKHNSLPSLGVSFQPVTPILSGGYDPSRIPSLFHAVVVQQILPRRPKLAHQFQTEAQIAFTRLMASYLPCLSPSSQAWPFLWRLVGSSMCGDEEEDLGRLKPLHDLDPILHVRSMCAAIHCGGMDPTTLLPSLIGDALSSDIIQASLLTNPFLICDPICSVISVHAVESGHRQSGGAFRPDWGSWILRLLDQAILLQVKDTPYGLLLNWILGPLLHLADLAKHNSLPSLGVSFQPVTPILSGGYDPSRIPSLFHAVVVQQILPRRPKLAHQ</sequence>
<evidence type="ECO:0000259" key="2">
    <source>
        <dbReference type="Pfam" id="PF12530"/>
    </source>
</evidence>
<dbReference type="InterPro" id="IPR022542">
    <property type="entry name" value="FOCAD/RST1_DUF3730"/>
</dbReference>
<reference evidence="4" key="1">
    <citation type="journal article" date="2018" name="Nat. Microbiol.">
        <title>Leveraging single-cell genomics to expand the fungal tree of life.</title>
        <authorList>
            <person name="Ahrendt S.R."/>
            <person name="Quandt C.A."/>
            <person name="Ciobanu D."/>
            <person name="Clum A."/>
            <person name="Salamov A."/>
            <person name="Andreopoulos B."/>
            <person name="Cheng J.F."/>
            <person name="Woyke T."/>
            <person name="Pelin A."/>
            <person name="Henrissat B."/>
            <person name="Reynolds N.K."/>
            <person name="Benny G.L."/>
            <person name="Smith M.E."/>
            <person name="James T.Y."/>
            <person name="Grigoriev I.V."/>
        </authorList>
    </citation>
    <scope>NUCLEOTIDE SEQUENCE [LARGE SCALE GENOMIC DNA]</scope>
</reference>
<keyword evidence="4" id="KW-1185">Reference proteome</keyword>
<feature type="region of interest" description="Disordered" evidence="1">
    <location>
        <begin position="1477"/>
        <end position="1519"/>
    </location>
</feature>
<evidence type="ECO:0000313" key="3">
    <source>
        <dbReference type="EMBL" id="RKP13392.1"/>
    </source>
</evidence>